<gene>
    <name evidence="1" type="ORF">BACCAP_03198</name>
</gene>
<sequence length="129" mass="14885">MKGKKLFSFIAVDDNTPIQKLTFSEQLRVLVQRMTNESKEQLKADDAETVYQLQLKANLLEFLHKATEKVRQGEHHSVTVAVSSKFLPVLDDVLSSSSISTFYTYTVEKPEIEYDIEYFIEITLEVKSY</sequence>
<protein>
    <submittedName>
        <fullName evidence="1">Uncharacterized protein</fullName>
    </submittedName>
</protein>
<dbReference type="Gene3D" id="1.10.860.10">
    <property type="entry name" value="DNAb Helicase, Chain A"/>
    <property type="match status" value="1"/>
</dbReference>
<organism evidence="1 2">
    <name type="scientific">Pseudoflavonifractor capillosus ATCC 29799</name>
    <dbReference type="NCBI Taxonomy" id="411467"/>
    <lineage>
        <taxon>Bacteria</taxon>
        <taxon>Bacillati</taxon>
        <taxon>Bacillota</taxon>
        <taxon>Clostridia</taxon>
        <taxon>Eubacteriales</taxon>
        <taxon>Oscillospiraceae</taxon>
        <taxon>Pseudoflavonifractor</taxon>
    </lineage>
</organism>
<dbReference type="RefSeq" id="WP_006573706.1">
    <property type="nucleotide sequence ID" value="NZ_AAXG02000028.1"/>
</dbReference>
<evidence type="ECO:0000313" key="2">
    <source>
        <dbReference type="Proteomes" id="UP000003639"/>
    </source>
</evidence>
<keyword evidence="2" id="KW-1185">Reference proteome</keyword>
<accession>A6NY99</accession>
<dbReference type="EMBL" id="AAXG02000028">
    <property type="protein sequence ID" value="EDM99269.1"/>
    <property type="molecule type" value="Genomic_DNA"/>
</dbReference>
<dbReference type="STRING" id="411467.BACCAP_03198"/>
<reference evidence="1 2" key="1">
    <citation type="submission" date="2007-04" db="EMBL/GenBank/DDBJ databases">
        <authorList>
            <person name="Fulton L."/>
            <person name="Clifton S."/>
            <person name="Fulton B."/>
            <person name="Xu J."/>
            <person name="Minx P."/>
            <person name="Pepin K.H."/>
            <person name="Johnson M."/>
            <person name="Thiruvilangam P."/>
            <person name="Bhonagiri V."/>
            <person name="Nash W.E."/>
            <person name="Mardis E.R."/>
            <person name="Wilson R.K."/>
        </authorList>
    </citation>
    <scope>NUCLEOTIDE SEQUENCE [LARGE SCALE GENOMIC DNA]</scope>
    <source>
        <strain evidence="1 2">ATCC 29799</strain>
    </source>
</reference>
<dbReference type="Proteomes" id="UP000003639">
    <property type="component" value="Unassembled WGS sequence"/>
</dbReference>
<proteinExistence type="predicted"/>
<reference evidence="1 2" key="2">
    <citation type="submission" date="2007-06" db="EMBL/GenBank/DDBJ databases">
        <title>Draft genome sequence of Pseudoflavonifractor capillosus ATCC 29799.</title>
        <authorList>
            <person name="Sudarsanam P."/>
            <person name="Ley R."/>
            <person name="Guruge J."/>
            <person name="Turnbaugh P.J."/>
            <person name="Mahowald M."/>
            <person name="Liep D."/>
            <person name="Gordon J."/>
        </authorList>
    </citation>
    <scope>NUCLEOTIDE SEQUENCE [LARGE SCALE GENOMIC DNA]</scope>
    <source>
        <strain evidence="1 2">ATCC 29799</strain>
    </source>
</reference>
<comment type="caution">
    <text evidence="1">The sequence shown here is derived from an EMBL/GenBank/DDBJ whole genome shotgun (WGS) entry which is preliminary data.</text>
</comment>
<evidence type="ECO:0000313" key="1">
    <source>
        <dbReference type="EMBL" id="EDM99269.1"/>
    </source>
</evidence>
<dbReference type="AlphaFoldDB" id="A6NY99"/>
<dbReference type="InterPro" id="IPR016136">
    <property type="entry name" value="DNA_helicase_N/primase_C"/>
</dbReference>
<name>A6NY99_9FIRM</name>